<sequence length="236" mass="26390">MADYVLSKRNKRKLVHESHIYVFSKKTKNEDHEIWVCEHRSSCKGRVWTDGDGQVVKIVTHHNHAAQAARPAAARLVATAKERCTTTQETPQQIIGNVISAAHADVAAILPKKESLKKIIRRARGDEGVPALPRNIQELVIPQAFSEIVIDGEGQQFLMYDSMDQLVSGRMLIFSTRNNLHLLAQSHEWFADGTFSTAPAMFQQVYTIHATKSNAVVPLVYALLPNKTRATQTTQL</sequence>
<accession>A0ABM5L0U8</accession>
<name>A0ABM5L0U8_DIAVI</name>
<evidence type="ECO:0000256" key="1">
    <source>
        <dbReference type="ARBA" id="ARBA00022723"/>
    </source>
</evidence>
<dbReference type="InterPro" id="IPR007588">
    <property type="entry name" value="Znf_FLYWCH"/>
</dbReference>
<organism evidence="5 6">
    <name type="scientific">Diabrotica virgifera virgifera</name>
    <name type="common">western corn rootworm</name>
    <dbReference type="NCBI Taxonomy" id="50390"/>
    <lineage>
        <taxon>Eukaryota</taxon>
        <taxon>Metazoa</taxon>
        <taxon>Ecdysozoa</taxon>
        <taxon>Arthropoda</taxon>
        <taxon>Hexapoda</taxon>
        <taxon>Insecta</taxon>
        <taxon>Pterygota</taxon>
        <taxon>Neoptera</taxon>
        <taxon>Endopterygota</taxon>
        <taxon>Coleoptera</taxon>
        <taxon>Polyphaga</taxon>
        <taxon>Cucujiformia</taxon>
        <taxon>Chrysomeloidea</taxon>
        <taxon>Chrysomelidae</taxon>
        <taxon>Galerucinae</taxon>
        <taxon>Diabroticina</taxon>
        <taxon>Diabroticites</taxon>
        <taxon>Diabrotica</taxon>
    </lineage>
</organism>
<feature type="domain" description="FLYWCH-type" evidence="4">
    <location>
        <begin position="4"/>
        <end position="64"/>
    </location>
</feature>
<evidence type="ECO:0000256" key="3">
    <source>
        <dbReference type="ARBA" id="ARBA00022833"/>
    </source>
</evidence>
<keyword evidence="2" id="KW-0863">Zinc-finger</keyword>
<reference evidence="5" key="1">
    <citation type="submission" date="2025-05" db="UniProtKB">
        <authorList>
            <consortium name="EnsemblMetazoa"/>
        </authorList>
    </citation>
    <scope>IDENTIFICATION</scope>
</reference>
<protein>
    <recommendedName>
        <fullName evidence="4">FLYWCH-type domain-containing protein</fullName>
    </recommendedName>
</protein>
<dbReference type="PANTHER" id="PTHR47160:SF10">
    <property type="entry name" value="MULE TRANSPOSASE DOMAIN-CONTAINING PROTEIN"/>
    <property type="match status" value="1"/>
</dbReference>
<evidence type="ECO:0000313" key="6">
    <source>
        <dbReference type="Proteomes" id="UP001652700"/>
    </source>
</evidence>
<dbReference type="Pfam" id="PF04500">
    <property type="entry name" value="FLYWCH"/>
    <property type="match status" value="1"/>
</dbReference>
<dbReference type="RefSeq" id="XP_050516064.1">
    <property type="nucleotide sequence ID" value="XM_050660107.1"/>
</dbReference>
<proteinExistence type="predicted"/>
<evidence type="ECO:0000259" key="4">
    <source>
        <dbReference type="Pfam" id="PF04500"/>
    </source>
</evidence>
<evidence type="ECO:0000256" key="2">
    <source>
        <dbReference type="ARBA" id="ARBA00022771"/>
    </source>
</evidence>
<keyword evidence="6" id="KW-1185">Reference proteome</keyword>
<keyword evidence="1" id="KW-0479">Metal-binding</keyword>
<dbReference type="Proteomes" id="UP001652700">
    <property type="component" value="Unplaced"/>
</dbReference>
<dbReference type="PANTHER" id="PTHR47160">
    <property type="entry name" value="PUTATIVE-RELATED"/>
    <property type="match status" value="1"/>
</dbReference>
<dbReference type="Gene3D" id="2.20.25.240">
    <property type="match status" value="1"/>
</dbReference>
<keyword evidence="3" id="KW-0862">Zinc</keyword>
<evidence type="ECO:0000313" key="5">
    <source>
        <dbReference type="EnsemblMetazoa" id="XP_050516064.1"/>
    </source>
</evidence>
<dbReference type="EnsemblMetazoa" id="XM_050660107.1">
    <property type="protein sequence ID" value="XP_050516064.1"/>
    <property type="gene ID" value="LOC126890938"/>
</dbReference>
<dbReference type="GeneID" id="126890938"/>